<protein>
    <recommendedName>
        <fullName evidence="3">DUF1802 family protein</fullName>
    </recommendedName>
</protein>
<dbReference type="InterPro" id="IPR014923">
    <property type="entry name" value="DUF1802"/>
</dbReference>
<dbReference type="PIRSF" id="PIRSF018957">
    <property type="entry name" value="UCP018957"/>
    <property type="match status" value="1"/>
</dbReference>
<dbReference type="OrthoDB" id="9808776at2"/>
<dbReference type="InterPro" id="IPR008307">
    <property type="entry name" value="UCP018957"/>
</dbReference>
<evidence type="ECO:0000313" key="2">
    <source>
        <dbReference type="Proteomes" id="UP000198661"/>
    </source>
</evidence>
<dbReference type="STRING" id="201973.SAMN04488025_11526"/>
<accession>A0A1I2P756</accession>
<name>A0A1I2P756_9BACL</name>
<dbReference type="Proteomes" id="UP000198661">
    <property type="component" value="Unassembled WGS sequence"/>
</dbReference>
<dbReference type="RefSeq" id="WP_092038426.1">
    <property type="nucleotide sequence ID" value="NZ_FOOK01000015.1"/>
</dbReference>
<dbReference type="EMBL" id="FOOK01000015">
    <property type="protein sequence ID" value="SFG09291.1"/>
    <property type="molecule type" value="Genomic_DNA"/>
</dbReference>
<dbReference type="Pfam" id="PF08819">
    <property type="entry name" value="DUF1802"/>
    <property type="match status" value="1"/>
</dbReference>
<reference evidence="1 2" key="1">
    <citation type="submission" date="2016-10" db="EMBL/GenBank/DDBJ databases">
        <authorList>
            <person name="de Groot N.N."/>
        </authorList>
    </citation>
    <scope>NUCLEOTIDE SEQUENCE [LARGE SCALE GENOMIC DNA]</scope>
    <source>
        <strain evidence="1 2">DSM 44945</strain>
    </source>
</reference>
<evidence type="ECO:0000313" key="1">
    <source>
        <dbReference type="EMBL" id="SFG09291.1"/>
    </source>
</evidence>
<keyword evidence="2" id="KW-1185">Reference proteome</keyword>
<dbReference type="AlphaFoldDB" id="A0A1I2P756"/>
<evidence type="ECO:0008006" key="3">
    <source>
        <dbReference type="Google" id="ProtNLM"/>
    </source>
</evidence>
<gene>
    <name evidence="1" type="ORF">SAMN04488025_11526</name>
</gene>
<organism evidence="1 2">
    <name type="scientific">Planifilum fulgidum</name>
    <dbReference type="NCBI Taxonomy" id="201973"/>
    <lineage>
        <taxon>Bacteria</taxon>
        <taxon>Bacillati</taxon>
        <taxon>Bacillota</taxon>
        <taxon>Bacilli</taxon>
        <taxon>Bacillales</taxon>
        <taxon>Thermoactinomycetaceae</taxon>
        <taxon>Planifilum</taxon>
    </lineage>
</organism>
<sequence length="194" mass="22590">MTQSVRLQVPIALKEWAAAVRALGEGRQILVMRKGGIHEETRQFQVESDTFYLFPNAYHQKKELIKPAFHSYVEEEQTGSSEQESVAIRYVAQLAEDVEVLDEAKLARLSSFHIWTDNFAVERLKWKKKQPLHVLLLRIFRLSEPIDIPMRSDYLGCKSWIRLPDDLPQRETEPVLSDAAFEEERRRIKEALKG</sequence>
<proteinExistence type="predicted"/>